<proteinExistence type="inferred from homology"/>
<dbReference type="InterPro" id="IPR001650">
    <property type="entry name" value="Helicase_C-like"/>
</dbReference>
<keyword evidence="15" id="KW-0175">Coiled coil</keyword>
<dbReference type="GO" id="GO:0005524">
    <property type="term" value="F:ATP binding"/>
    <property type="evidence" value="ECO:0007669"/>
    <property type="project" value="UniProtKB-UniRule"/>
</dbReference>
<dbReference type="Gene3D" id="6.10.140.240">
    <property type="match status" value="1"/>
</dbReference>
<dbReference type="KEGG" id="chrb:DK843_05950"/>
<protein>
    <recommendedName>
        <fullName evidence="12 13">UvrABC system protein B</fullName>
        <shortName evidence="13">Protein UvrB</shortName>
    </recommendedName>
    <alternativeName>
        <fullName evidence="13">Excinuclease ABC subunit B</fullName>
    </alternativeName>
</protein>
<dbReference type="SMART" id="SM00487">
    <property type="entry name" value="DEXDc"/>
    <property type="match status" value="1"/>
</dbReference>
<dbReference type="InterPro" id="IPR036876">
    <property type="entry name" value="UVR_dom_sf"/>
</dbReference>
<dbReference type="RefSeq" id="WP_114072793.1">
    <property type="nucleotide sequence ID" value="NZ_CP029554.1"/>
</dbReference>
<evidence type="ECO:0000256" key="11">
    <source>
        <dbReference type="ARBA" id="ARBA00026033"/>
    </source>
</evidence>
<accession>A0A344UF42</accession>
<evidence type="ECO:0000259" key="17">
    <source>
        <dbReference type="PROSITE" id="PS51192"/>
    </source>
</evidence>
<dbReference type="InterPro" id="IPR006935">
    <property type="entry name" value="Helicase/UvrB_N"/>
</dbReference>
<evidence type="ECO:0000256" key="15">
    <source>
        <dbReference type="SAM" id="Coils"/>
    </source>
</evidence>
<dbReference type="PANTHER" id="PTHR24029:SF0">
    <property type="entry name" value="UVRABC SYSTEM PROTEIN B"/>
    <property type="match status" value="1"/>
</dbReference>
<dbReference type="InterPro" id="IPR001943">
    <property type="entry name" value="UVR_dom"/>
</dbReference>
<keyword evidence="8 13" id="KW-0267">Excision nuclease</keyword>
<feature type="domain" description="Helicase C-terminal" evidence="18">
    <location>
        <begin position="435"/>
        <end position="601"/>
    </location>
</feature>
<comment type="subunit">
    <text evidence="11 13 14">Forms a heterotetramer with UvrA during the search for lesions. Interacts with UvrC in an incision complex.</text>
</comment>
<dbReference type="GO" id="GO:0016887">
    <property type="term" value="F:ATP hydrolysis activity"/>
    <property type="evidence" value="ECO:0007669"/>
    <property type="project" value="InterPro"/>
</dbReference>
<sequence length="670" mass="76373">MLLTFPDSPFQLNQPFPPAGDQPSAIEKLVEGLSDGLSYQTLLGVTGSGKTYTMANVIAQTGRPAIIMAHNKTLAAQLYSEMREFFPHNAVEYFVSYYDYYQPEAYVPSRDLFIEKDSSINEHIEQMRLSATKSILERPDCIIVATVSAIYGIGDPSDYHQMILHLKEGETTPQRDIISRLTTMQYSRNDMDFGRGTFRVRGDVIDIYPAESSDTALRVSLFDDEVETLTLFDPLTGTTKQRVGRFTVFPSSHYVTPRDTVLRACEEIKDELRRRIEWYQKEGKLVEAQRIEQRTRFDLEMLYEMGFCKGIENYSRHFSGRGPGDPPPTLIDYLPKNALMFIDESHVTVPQVGAMYKGDAARKANLVEYGFRLPSAADNRPLKFHEFEQLMPQTVFVSATPAVYEKEHAGQVVEQVVRPTGLVDPQIEIRPVATQVDDLLSEIRDRMARGERVLVTTLTKRMAEQLADYYTEHGIKVRYLHSDIDTVERVEIIRDLRLGMFDVLIGINLLREGLDIPEVSLVAILDADKEGFLRSERSLIQTIGRAARNLRGKALLYADRITDSMKKAMDETERRRAKQMAFNAEHGITPKGVEKKIKDIIDGVYSVEAERKKLVDEAAVAMMDEKTLAKEIKRLEKDMLEAARNLEFERAARIRDELKQLKEKAWLSDL</sequence>
<comment type="function">
    <text evidence="13">The UvrABC repair system catalyzes the recognition and processing of DNA lesions. A damage recognition complex composed of 2 UvrA and 2 UvrB subunits scans DNA for abnormalities. Upon binding of the UvrA(2)B(2) complex to a putative damaged site, the DNA wraps around one UvrB monomer. DNA wrap is dependent on ATP binding by UvrB and probably causes local melting of the DNA helix, facilitating insertion of UvrB beta-hairpin between the DNA strands. Then UvrB probes one DNA strand for the presence of a lesion. If a lesion is found the UvrA subunits dissociate and the UvrB-DNA preincision complex is formed. This complex is subsequently bound by UvrC and the second UvrB is released. If no lesion is found, the DNA wraps around the other UvrB subunit that will check the other stand for damage.</text>
</comment>
<comment type="domain">
    <text evidence="13">The beta-hairpin motif is involved in DNA binding.</text>
</comment>
<dbReference type="CDD" id="cd17916">
    <property type="entry name" value="DEXHc_UvrB"/>
    <property type="match status" value="1"/>
</dbReference>
<dbReference type="PROSITE" id="PS51194">
    <property type="entry name" value="HELICASE_CTER"/>
    <property type="match status" value="1"/>
</dbReference>
<keyword evidence="7 13" id="KW-0067">ATP-binding</keyword>
<keyword evidence="10 13" id="KW-0742">SOS response</keyword>
<dbReference type="NCBIfam" id="TIGR00631">
    <property type="entry name" value="uvrb"/>
    <property type="match status" value="1"/>
</dbReference>
<feature type="short sequence motif" description="Beta-hairpin" evidence="13">
    <location>
        <begin position="97"/>
        <end position="120"/>
    </location>
</feature>
<dbReference type="InterPro" id="IPR041471">
    <property type="entry name" value="UvrB_inter"/>
</dbReference>
<evidence type="ECO:0000256" key="2">
    <source>
        <dbReference type="ARBA" id="ARBA00008533"/>
    </source>
</evidence>
<evidence type="ECO:0000256" key="14">
    <source>
        <dbReference type="RuleBase" id="RU003587"/>
    </source>
</evidence>
<dbReference type="InterPro" id="IPR014001">
    <property type="entry name" value="Helicase_ATP-bd"/>
</dbReference>
<evidence type="ECO:0000259" key="16">
    <source>
        <dbReference type="PROSITE" id="PS50151"/>
    </source>
</evidence>
<dbReference type="GO" id="GO:0009432">
    <property type="term" value="P:SOS response"/>
    <property type="evidence" value="ECO:0007669"/>
    <property type="project" value="UniProtKB-UniRule"/>
</dbReference>
<dbReference type="GO" id="GO:0003677">
    <property type="term" value="F:DNA binding"/>
    <property type="evidence" value="ECO:0007669"/>
    <property type="project" value="UniProtKB-UniRule"/>
</dbReference>
<reference evidence="19 20" key="1">
    <citation type="submission" date="2018-05" db="EMBL/GenBank/DDBJ databases">
        <title>Genome sequencing, assembly and analysis of the novel insecticidal bacterium, Chromobacterium phragmitis.</title>
        <authorList>
            <person name="Sparks M.E."/>
            <person name="Blackburn M.B."/>
            <person name="Gundersen-Rindal D.E."/>
        </authorList>
    </citation>
    <scope>NUCLEOTIDE SEQUENCE [LARGE SCALE GENOMIC DNA]</scope>
    <source>
        <strain evidence="19">IIBBL 274-1</strain>
    </source>
</reference>
<dbReference type="InterPro" id="IPR004807">
    <property type="entry name" value="UvrB"/>
</dbReference>
<evidence type="ECO:0000256" key="9">
    <source>
        <dbReference type="ARBA" id="ARBA00023204"/>
    </source>
</evidence>
<keyword evidence="6 13" id="KW-0228">DNA excision</keyword>
<evidence type="ECO:0000256" key="3">
    <source>
        <dbReference type="ARBA" id="ARBA00022490"/>
    </source>
</evidence>
<evidence type="ECO:0000256" key="4">
    <source>
        <dbReference type="ARBA" id="ARBA00022741"/>
    </source>
</evidence>
<evidence type="ECO:0000256" key="10">
    <source>
        <dbReference type="ARBA" id="ARBA00023236"/>
    </source>
</evidence>
<dbReference type="Pfam" id="PF02151">
    <property type="entry name" value="UVR"/>
    <property type="match status" value="1"/>
</dbReference>
<dbReference type="EMBL" id="CP029554">
    <property type="protein sequence ID" value="AXE33890.1"/>
    <property type="molecule type" value="Genomic_DNA"/>
</dbReference>
<dbReference type="PROSITE" id="PS51192">
    <property type="entry name" value="HELICASE_ATP_BIND_1"/>
    <property type="match status" value="1"/>
</dbReference>
<comment type="subcellular location">
    <subcellularLocation>
        <location evidence="1 13 14">Cytoplasm</location>
    </subcellularLocation>
</comment>
<evidence type="ECO:0000256" key="5">
    <source>
        <dbReference type="ARBA" id="ARBA00022763"/>
    </source>
</evidence>
<dbReference type="InterPro" id="IPR024759">
    <property type="entry name" value="UvrB_YAD/RRR_dom"/>
</dbReference>
<keyword evidence="9 13" id="KW-0234">DNA repair</keyword>
<dbReference type="Gene3D" id="3.40.50.300">
    <property type="entry name" value="P-loop containing nucleotide triphosphate hydrolases"/>
    <property type="match status" value="3"/>
</dbReference>
<dbReference type="Proteomes" id="UP000252038">
    <property type="component" value="Chromosome"/>
</dbReference>
<keyword evidence="5 13" id="KW-0227">DNA damage</keyword>
<dbReference type="NCBIfam" id="NF003673">
    <property type="entry name" value="PRK05298.1"/>
    <property type="match status" value="1"/>
</dbReference>
<dbReference type="SUPFAM" id="SSF52540">
    <property type="entry name" value="P-loop containing nucleoside triphosphate hydrolases"/>
    <property type="match status" value="2"/>
</dbReference>
<feature type="coiled-coil region" evidence="15">
    <location>
        <begin position="625"/>
        <end position="664"/>
    </location>
</feature>
<dbReference type="GO" id="GO:0006289">
    <property type="term" value="P:nucleotide-excision repair"/>
    <property type="evidence" value="ECO:0007669"/>
    <property type="project" value="UniProtKB-UniRule"/>
</dbReference>
<comment type="similarity">
    <text evidence="2 13 14">Belongs to the UvrB family.</text>
</comment>
<keyword evidence="4 13" id="KW-0547">Nucleotide-binding</keyword>
<feature type="binding site" evidence="13">
    <location>
        <begin position="44"/>
        <end position="51"/>
    </location>
    <ligand>
        <name>ATP</name>
        <dbReference type="ChEBI" id="CHEBI:30616"/>
    </ligand>
</feature>
<dbReference type="InterPro" id="IPR027417">
    <property type="entry name" value="P-loop_NTPase"/>
</dbReference>
<evidence type="ECO:0000256" key="12">
    <source>
        <dbReference type="ARBA" id="ARBA00029504"/>
    </source>
</evidence>
<dbReference type="GO" id="GO:0005737">
    <property type="term" value="C:cytoplasm"/>
    <property type="evidence" value="ECO:0007669"/>
    <property type="project" value="UniProtKB-SubCell"/>
</dbReference>
<dbReference type="SMART" id="SM00490">
    <property type="entry name" value="HELICc"/>
    <property type="match status" value="1"/>
</dbReference>
<dbReference type="FunFam" id="3.40.50.300:FF:000477">
    <property type="entry name" value="UvrABC system protein B"/>
    <property type="match status" value="1"/>
</dbReference>
<evidence type="ECO:0000256" key="1">
    <source>
        <dbReference type="ARBA" id="ARBA00004496"/>
    </source>
</evidence>
<dbReference type="Pfam" id="PF12344">
    <property type="entry name" value="UvrB"/>
    <property type="match status" value="1"/>
</dbReference>
<organism evidence="19 20">
    <name type="scientific">Chromobacterium phragmitis</name>
    <dbReference type="NCBI Taxonomy" id="2202141"/>
    <lineage>
        <taxon>Bacteria</taxon>
        <taxon>Pseudomonadati</taxon>
        <taxon>Pseudomonadota</taxon>
        <taxon>Betaproteobacteria</taxon>
        <taxon>Neisseriales</taxon>
        <taxon>Chromobacteriaceae</taxon>
        <taxon>Chromobacterium</taxon>
    </lineage>
</organism>
<dbReference type="CDD" id="cd18790">
    <property type="entry name" value="SF2_C_UvrB"/>
    <property type="match status" value="1"/>
</dbReference>
<evidence type="ECO:0000256" key="8">
    <source>
        <dbReference type="ARBA" id="ARBA00022881"/>
    </source>
</evidence>
<dbReference type="HAMAP" id="MF_00204">
    <property type="entry name" value="UvrB"/>
    <property type="match status" value="1"/>
</dbReference>
<dbReference type="GO" id="GO:0009380">
    <property type="term" value="C:excinuclease repair complex"/>
    <property type="evidence" value="ECO:0007669"/>
    <property type="project" value="InterPro"/>
</dbReference>
<evidence type="ECO:0000259" key="18">
    <source>
        <dbReference type="PROSITE" id="PS51194"/>
    </source>
</evidence>
<dbReference type="AlphaFoldDB" id="A0A344UF42"/>
<evidence type="ECO:0000256" key="7">
    <source>
        <dbReference type="ARBA" id="ARBA00022840"/>
    </source>
</evidence>
<evidence type="ECO:0000256" key="13">
    <source>
        <dbReference type="HAMAP-Rule" id="MF_00204"/>
    </source>
</evidence>
<dbReference type="GO" id="GO:0009381">
    <property type="term" value="F:excinuclease ABC activity"/>
    <property type="evidence" value="ECO:0007669"/>
    <property type="project" value="UniProtKB-UniRule"/>
</dbReference>
<feature type="domain" description="UVR" evidence="16">
    <location>
        <begin position="629"/>
        <end position="664"/>
    </location>
</feature>
<gene>
    <name evidence="13" type="primary">uvrB</name>
    <name evidence="19" type="ORF">DK843_05950</name>
</gene>
<keyword evidence="3 13" id="KW-0963">Cytoplasm</keyword>
<feature type="domain" description="Helicase ATP-binding" evidence="17">
    <location>
        <begin position="31"/>
        <end position="164"/>
    </location>
</feature>
<dbReference type="Pfam" id="PF17757">
    <property type="entry name" value="UvrB_inter"/>
    <property type="match status" value="1"/>
</dbReference>
<dbReference type="Pfam" id="PF04851">
    <property type="entry name" value="ResIII"/>
    <property type="match status" value="1"/>
</dbReference>
<evidence type="ECO:0000256" key="6">
    <source>
        <dbReference type="ARBA" id="ARBA00022769"/>
    </source>
</evidence>
<dbReference type="Gene3D" id="4.10.860.10">
    <property type="entry name" value="UVR domain"/>
    <property type="match status" value="1"/>
</dbReference>
<name>A0A344UF42_9NEIS</name>
<dbReference type="Pfam" id="PF00271">
    <property type="entry name" value="Helicase_C"/>
    <property type="match status" value="1"/>
</dbReference>
<dbReference type="PANTHER" id="PTHR24029">
    <property type="entry name" value="UVRABC SYSTEM PROTEIN B"/>
    <property type="match status" value="1"/>
</dbReference>
<dbReference type="SUPFAM" id="SSF46600">
    <property type="entry name" value="C-terminal UvrC-binding domain of UvrB"/>
    <property type="match status" value="1"/>
</dbReference>
<evidence type="ECO:0000313" key="20">
    <source>
        <dbReference type="Proteomes" id="UP000252038"/>
    </source>
</evidence>
<evidence type="ECO:0000313" key="19">
    <source>
        <dbReference type="EMBL" id="AXE33890.1"/>
    </source>
</evidence>
<dbReference type="PROSITE" id="PS50151">
    <property type="entry name" value="UVR"/>
    <property type="match status" value="1"/>
</dbReference>